<evidence type="ECO:0000313" key="6">
    <source>
        <dbReference type="Proteomes" id="UP000391834"/>
    </source>
</evidence>
<accession>A0A5M4AVE5</accession>
<protein>
    <recommendedName>
        <fullName evidence="7">Six-hairpin glycosidase</fullName>
    </recommendedName>
</protein>
<dbReference type="InterPro" id="IPR056425">
    <property type="entry name" value="Beta-prop_BT_1020"/>
</dbReference>
<gene>
    <name evidence="5" type="ORF">PbJCM13498_07720</name>
</gene>
<organism evidence="5 6">
    <name type="scientific">Prolixibacter bellariivorans</name>
    <dbReference type="NCBI Taxonomy" id="314319"/>
    <lineage>
        <taxon>Bacteria</taxon>
        <taxon>Pseudomonadati</taxon>
        <taxon>Bacteroidota</taxon>
        <taxon>Bacteroidia</taxon>
        <taxon>Marinilabiliales</taxon>
        <taxon>Prolixibacteraceae</taxon>
        <taxon>Prolixibacter</taxon>
    </lineage>
</organism>
<evidence type="ECO:0000259" key="3">
    <source>
        <dbReference type="Pfam" id="PF22585"/>
    </source>
</evidence>
<dbReference type="AlphaFoldDB" id="A0A5M4AVE5"/>
<sequence length="617" mass="70526">MKFTKPFLWGLFLLIPFGLQAQTGSPSEPVRYIGGRYINPSHHEGGLRYAIGVESRQILRANRTHPELSDGFGWTYNHAPMLAYWNHTFFVLYLSNKEGEHTPNGQTLLITSKDGIHWEKPGLLFPPYHAPEEVKLPKGSTGYMMHQRMGFYVAPDGRLLTLAFYAHSPSPFGKGGIGRVVREIHQDGTFGPIYFIRYSSFNNWNETNTSYPFYKESPDAGFVAACDSLLHDRLKTLQWWDEDNGIDGFFSFNKSHEALSYYHRNDGKVVALWKHSYCAISSDNGYNFSEPVKAETLIMSGGKIWGQRTDDGRYALCYNPIDLSEYRWPLVIVTGDDGIVFDHMLVVQGEVPPRRFYGHWKDFGPQYMRGIAEGNGNPPGPDMWLTYSMNKEDMWISRIPVPVRYKVDSDINDTFENMKEDGPITNWNIYSPLWAPVKLIKDKTGNKCIQMTDKDPYDYGRAIRVFKEGHHIKASMQIKIEKQDTSSFDIDITDRFGNRPVQLQFTPDGTLKASDGSSLKTVKKYETGKWYSLKIEMDASPYGHYSLLMNHEKVVDKAPLIMVVKSAERISFRTGHYRNTPTRETPNQHKAPPLPDADKMQSSDIYLIDNVAISSHQ</sequence>
<dbReference type="Pfam" id="PF24067">
    <property type="entry name" value="Beta-prop_BT_1020"/>
    <property type="match status" value="1"/>
</dbReference>
<feature type="chain" id="PRO_5024375653" description="Six-hairpin glycosidase" evidence="2">
    <location>
        <begin position="22"/>
        <end position="617"/>
    </location>
</feature>
<keyword evidence="6" id="KW-1185">Reference proteome</keyword>
<reference evidence="5 6" key="1">
    <citation type="submission" date="2019-10" db="EMBL/GenBank/DDBJ databases">
        <title>Prolixibacter strains distinguished by the presence of nitrate reductase genes were adept at nitrate-dependent anaerobic corrosion of metallic iron and carbon steel.</title>
        <authorList>
            <person name="Iino T."/>
            <person name="Shono N."/>
            <person name="Ito K."/>
            <person name="Nakamura R."/>
            <person name="Sueoka K."/>
            <person name="Harayama S."/>
            <person name="Ohkuma M."/>
        </authorList>
    </citation>
    <scope>NUCLEOTIDE SEQUENCE [LARGE SCALE GENOMIC DNA]</scope>
    <source>
        <strain evidence="5 6">JCM 13498</strain>
    </source>
</reference>
<keyword evidence="2" id="KW-0732">Signal</keyword>
<evidence type="ECO:0000259" key="4">
    <source>
        <dbReference type="Pfam" id="PF24067"/>
    </source>
</evidence>
<dbReference type="RefSeq" id="WP_036984722.1">
    <property type="nucleotide sequence ID" value="NZ_BLAX01000001.1"/>
</dbReference>
<evidence type="ECO:0000313" key="5">
    <source>
        <dbReference type="EMBL" id="GET31909.1"/>
    </source>
</evidence>
<dbReference type="InterPro" id="IPR036278">
    <property type="entry name" value="Sialidase_sf"/>
</dbReference>
<evidence type="ECO:0008006" key="7">
    <source>
        <dbReference type="Google" id="ProtNLM"/>
    </source>
</evidence>
<feature type="signal peptide" evidence="2">
    <location>
        <begin position="1"/>
        <end position="21"/>
    </location>
</feature>
<dbReference type="EMBL" id="BLAX01000001">
    <property type="protein sequence ID" value="GET31909.1"/>
    <property type="molecule type" value="Genomic_DNA"/>
</dbReference>
<feature type="domain" description="BT-1020-like N-terminal beta-propeller" evidence="4">
    <location>
        <begin position="28"/>
        <end position="254"/>
    </location>
</feature>
<dbReference type="OrthoDB" id="177453at2"/>
<dbReference type="SUPFAM" id="SSF50939">
    <property type="entry name" value="Sialidases"/>
    <property type="match status" value="1"/>
</dbReference>
<dbReference type="Pfam" id="PF22585">
    <property type="entry name" value="Sialidase-like_CBM"/>
    <property type="match status" value="1"/>
</dbReference>
<name>A0A5M4AVE5_9BACT</name>
<feature type="domain" description="BT-1020-like structural beta-sandwich" evidence="3">
    <location>
        <begin position="427"/>
        <end position="588"/>
    </location>
</feature>
<evidence type="ECO:0000256" key="1">
    <source>
        <dbReference type="SAM" id="MobiDB-lite"/>
    </source>
</evidence>
<dbReference type="Proteomes" id="UP000391834">
    <property type="component" value="Unassembled WGS sequence"/>
</dbReference>
<dbReference type="InterPro" id="IPR054490">
    <property type="entry name" value="BT_1020-like_b-sandwich_1"/>
</dbReference>
<feature type="region of interest" description="Disordered" evidence="1">
    <location>
        <begin position="574"/>
        <end position="599"/>
    </location>
</feature>
<evidence type="ECO:0000256" key="2">
    <source>
        <dbReference type="SAM" id="SignalP"/>
    </source>
</evidence>
<comment type="caution">
    <text evidence="5">The sequence shown here is derived from an EMBL/GenBank/DDBJ whole genome shotgun (WGS) entry which is preliminary data.</text>
</comment>
<proteinExistence type="predicted"/>